<evidence type="ECO:0000256" key="6">
    <source>
        <dbReference type="ARBA" id="ARBA00022989"/>
    </source>
</evidence>
<dbReference type="GO" id="GO:0006811">
    <property type="term" value="P:monoatomic ion transport"/>
    <property type="evidence" value="ECO:0007669"/>
    <property type="project" value="UniProtKB-KW"/>
</dbReference>
<dbReference type="Proteomes" id="UP001627284">
    <property type="component" value="Unassembled WGS sequence"/>
</dbReference>
<evidence type="ECO:0000256" key="5">
    <source>
        <dbReference type="ARBA" id="ARBA00022729"/>
    </source>
</evidence>
<evidence type="ECO:0000256" key="9">
    <source>
        <dbReference type="SAM" id="Phobius"/>
    </source>
</evidence>
<evidence type="ECO:0000256" key="4">
    <source>
        <dbReference type="ARBA" id="ARBA00022692"/>
    </source>
</evidence>
<evidence type="ECO:0000256" key="2">
    <source>
        <dbReference type="ARBA" id="ARBA00022448"/>
    </source>
</evidence>
<dbReference type="InterPro" id="IPR045158">
    <property type="entry name" value="KEA4/5/6-like"/>
</dbReference>
<evidence type="ECO:0000256" key="1">
    <source>
        <dbReference type="ARBA" id="ARBA00004141"/>
    </source>
</evidence>
<feature type="transmembrane region" description="Helical" evidence="9">
    <location>
        <begin position="239"/>
        <end position="260"/>
    </location>
</feature>
<keyword evidence="3" id="KW-0050">Antiport</keyword>
<feature type="signal peptide" evidence="10">
    <location>
        <begin position="1"/>
        <end position="23"/>
    </location>
</feature>
<dbReference type="PANTHER" id="PTHR16254:SF18">
    <property type="entry name" value="K(+) EFFLUX ANTIPORTER 4-LIKE"/>
    <property type="match status" value="1"/>
</dbReference>
<evidence type="ECO:0000259" key="11">
    <source>
        <dbReference type="Pfam" id="PF00999"/>
    </source>
</evidence>
<feature type="chain" id="PRO_5044821326" description="Cation/H+ exchanger transmembrane domain-containing protein" evidence="10">
    <location>
        <begin position="24"/>
        <end position="582"/>
    </location>
</feature>
<keyword evidence="8 9" id="KW-0472">Membrane</keyword>
<dbReference type="InterPro" id="IPR038770">
    <property type="entry name" value="Na+/solute_symporter_sf"/>
</dbReference>
<feature type="transmembrane region" description="Helical" evidence="9">
    <location>
        <begin position="160"/>
        <end position="181"/>
    </location>
</feature>
<evidence type="ECO:0000313" key="13">
    <source>
        <dbReference type="Proteomes" id="UP001627284"/>
    </source>
</evidence>
<dbReference type="AlphaFoldDB" id="A0ABD2UJ60"/>
<dbReference type="EMBL" id="JBJKTR010000005">
    <property type="protein sequence ID" value="KAL3368839.1"/>
    <property type="molecule type" value="Genomic_DNA"/>
</dbReference>
<comment type="caution">
    <text evidence="12">The sequence shown here is derived from an EMBL/GenBank/DDBJ whole genome shotgun (WGS) entry which is preliminary data.</text>
</comment>
<feature type="transmembrane region" description="Helical" evidence="9">
    <location>
        <begin position="514"/>
        <end position="533"/>
    </location>
</feature>
<gene>
    <name evidence="12" type="ORF">AABB24_009582</name>
</gene>
<dbReference type="GO" id="GO:0016020">
    <property type="term" value="C:membrane"/>
    <property type="evidence" value="ECO:0007669"/>
    <property type="project" value="UniProtKB-SubCell"/>
</dbReference>
<evidence type="ECO:0000256" key="8">
    <source>
        <dbReference type="ARBA" id="ARBA00023136"/>
    </source>
</evidence>
<name>A0ABD2UJ60_9SOLN</name>
<feature type="transmembrane region" description="Helical" evidence="9">
    <location>
        <begin position="429"/>
        <end position="448"/>
    </location>
</feature>
<evidence type="ECO:0000256" key="3">
    <source>
        <dbReference type="ARBA" id="ARBA00022449"/>
    </source>
</evidence>
<feature type="domain" description="Cation/H+ exchanger transmembrane" evidence="11">
    <location>
        <begin position="168"/>
        <end position="534"/>
    </location>
</feature>
<evidence type="ECO:0000256" key="7">
    <source>
        <dbReference type="ARBA" id="ARBA00023065"/>
    </source>
</evidence>
<sequence length="582" mass="62451">MPMRGLCFLLVLSLCFFVLFSSADPISGDSENAVVVNAAEFNSSSLARSEEGSFANMIDRALEKEFNETEEQPGAIDHGSFNNSVAEQEAVLETVARVGRVKFKKNETNEEKSFQLHTVFNLDNDNGAEDTPTLIDRKDNVFIMSNPKSKFPVLQLDLRLISDLVVVIVSATCGGIAFACAGQPVITGYLLAGSIIGPGGLSIISEMVQVETVAQFGVIFLLFALGLEFSTAKLRIVRAVAVLGGSLQIILFMCLCGITASLCGGKASEGVFVGVFLSMSSTAVVLKFLMERNSVNTLYGQVTVGILILQDCTVGLLFALLPILGGTSGVFQGMASMAKLLVVLLMFLTILSMLCRTCVPWFLRLMIGLSSQTNELYQLASVAFCLLVAGCSDKLGLSLELGSFAAGVMISTTDLAQHTLEQVEPIRNFFAALFLSSIGMLIHVHFLWNHIDILLAAVILVVIIKTIVVAAVVKGFGYTNKAALLVGMSLAQIGEFAFVLLSRASNVHLIEGKVYMLLLGTTALSLVTTPLLFKLIPAVVHLGVLLRWFSLDIPNEIGSKGDTMRADSSKRITVLIQGPHDS</sequence>
<keyword evidence="7" id="KW-0406">Ion transport</keyword>
<dbReference type="Gene3D" id="1.20.1530.20">
    <property type="match status" value="1"/>
</dbReference>
<evidence type="ECO:0000313" key="12">
    <source>
        <dbReference type="EMBL" id="KAL3368839.1"/>
    </source>
</evidence>
<feature type="transmembrane region" description="Helical" evidence="9">
    <location>
        <begin position="302"/>
        <end position="324"/>
    </location>
</feature>
<dbReference type="InterPro" id="IPR006153">
    <property type="entry name" value="Cation/H_exchanger_TM"/>
</dbReference>
<reference evidence="12 13" key="1">
    <citation type="submission" date="2024-05" db="EMBL/GenBank/DDBJ databases">
        <title>De novo assembly of an allotetraploid wild potato.</title>
        <authorList>
            <person name="Hosaka A.J."/>
        </authorList>
    </citation>
    <scope>NUCLEOTIDE SEQUENCE [LARGE SCALE GENOMIC DNA]</scope>
    <source>
        <tissue evidence="12">Young leaves</tissue>
    </source>
</reference>
<feature type="transmembrane region" description="Helical" evidence="9">
    <location>
        <begin position="188"/>
        <end position="208"/>
    </location>
</feature>
<feature type="transmembrane region" description="Helical" evidence="9">
    <location>
        <begin position="454"/>
        <end position="473"/>
    </location>
</feature>
<proteinExistence type="predicted"/>
<evidence type="ECO:0000256" key="10">
    <source>
        <dbReference type="SAM" id="SignalP"/>
    </source>
</evidence>
<accession>A0ABD2UJ60</accession>
<comment type="subcellular location">
    <subcellularLocation>
        <location evidence="1">Membrane</location>
        <topology evidence="1">Multi-pass membrane protein</topology>
    </subcellularLocation>
</comment>
<keyword evidence="2" id="KW-0813">Transport</keyword>
<keyword evidence="5 10" id="KW-0732">Signal</keyword>
<keyword evidence="6 9" id="KW-1133">Transmembrane helix</keyword>
<feature type="transmembrane region" description="Helical" evidence="9">
    <location>
        <begin position="272"/>
        <end position="290"/>
    </location>
</feature>
<feature type="transmembrane region" description="Helical" evidence="9">
    <location>
        <begin position="214"/>
        <end position="232"/>
    </location>
</feature>
<dbReference type="Pfam" id="PF00999">
    <property type="entry name" value="Na_H_Exchanger"/>
    <property type="match status" value="1"/>
</dbReference>
<organism evidence="12 13">
    <name type="scientific">Solanum stoloniferum</name>
    <dbReference type="NCBI Taxonomy" id="62892"/>
    <lineage>
        <taxon>Eukaryota</taxon>
        <taxon>Viridiplantae</taxon>
        <taxon>Streptophyta</taxon>
        <taxon>Embryophyta</taxon>
        <taxon>Tracheophyta</taxon>
        <taxon>Spermatophyta</taxon>
        <taxon>Magnoliopsida</taxon>
        <taxon>eudicotyledons</taxon>
        <taxon>Gunneridae</taxon>
        <taxon>Pentapetalae</taxon>
        <taxon>asterids</taxon>
        <taxon>lamiids</taxon>
        <taxon>Solanales</taxon>
        <taxon>Solanaceae</taxon>
        <taxon>Solanoideae</taxon>
        <taxon>Solaneae</taxon>
        <taxon>Solanum</taxon>
    </lineage>
</organism>
<dbReference type="PANTHER" id="PTHR16254">
    <property type="entry name" value="POTASSIUM/PROTON ANTIPORTER-RELATED"/>
    <property type="match status" value="1"/>
</dbReference>
<feature type="transmembrane region" description="Helical" evidence="9">
    <location>
        <begin position="336"/>
        <end position="355"/>
    </location>
</feature>
<dbReference type="GO" id="GO:0015297">
    <property type="term" value="F:antiporter activity"/>
    <property type="evidence" value="ECO:0007669"/>
    <property type="project" value="UniProtKB-KW"/>
</dbReference>
<feature type="transmembrane region" description="Helical" evidence="9">
    <location>
        <begin position="482"/>
        <end position="502"/>
    </location>
</feature>
<keyword evidence="13" id="KW-1185">Reference proteome</keyword>
<keyword evidence="4 9" id="KW-0812">Transmembrane</keyword>
<protein>
    <recommendedName>
        <fullName evidence="11">Cation/H+ exchanger transmembrane domain-containing protein</fullName>
    </recommendedName>
</protein>